<gene>
    <name evidence="2" type="ORF">NHX12_026638</name>
</gene>
<dbReference type="EMBL" id="JANIIK010000042">
    <property type="protein sequence ID" value="KAJ3607124.1"/>
    <property type="molecule type" value="Genomic_DNA"/>
</dbReference>
<dbReference type="OrthoDB" id="8965057at2759"/>
<evidence type="ECO:0000256" key="1">
    <source>
        <dbReference type="SAM" id="MobiDB-lite"/>
    </source>
</evidence>
<dbReference type="Proteomes" id="UP001148018">
    <property type="component" value="Unassembled WGS sequence"/>
</dbReference>
<feature type="non-terminal residue" evidence="2">
    <location>
        <position position="114"/>
    </location>
</feature>
<feature type="region of interest" description="Disordered" evidence="1">
    <location>
        <begin position="1"/>
        <end position="29"/>
    </location>
</feature>
<proteinExistence type="predicted"/>
<organism evidence="2 3">
    <name type="scientific">Muraenolepis orangiensis</name>
    <name type="common">Patagonian moray cod</name>
    <dbReference type="NCBI Taxonomy" id="630683"/>
    <lineage>
        <taxon>Eukaryota</taxon>
        <taxon>Metazoa</taxon>
        <taxon>Chordata</taxon>
        <taxon>Craniata</taxon>
        <taxon>Vertebrata</taxon>
        <taxon>Euteleostomi</taxon>
        <taxon>Actinopterygii</taxon>
        <taxon>Neopterygii</taxon>
        <taxon>Teleostei</taxon>
        <taxon>Neoteleostei</taxon>
        <taxon>Acanthomorphata</taxon>
        <taxon>Zeiogadaria</taxon>
        <taxon>Gadariae</taxon>
        <taxon>Gadiformes</taxon>
        <taxon>Muraenolepidoidei</taxon>
        <taxon>Muraenolepididae</taxon>
        <taxon>Muraenolepis</taxon>
    </lineage>
</organism>
<dbReference type="AlphaFoldDB" id="A0A9Q0EHT2"/>
<keyword evidence="3" id="KW-1185">Reference proteome</keyword>
<dbReference type="Gene3D" id="1.20.5.340">
    <property type="match status" value="1"/>
</dbReference>
<protein>
    <submittedName>
        <fullName evidence="2">Uncharacterized protein</fullName>
    </submittedName>
</protein>
<evidence type="ECO:0000313" key="2">
    <source>
        <dbReference type="EMBL" id="KAJ3607124.1"/>
    </source>
</evidence>
<feature type="compositionally biased region" description="Basic and acidic residues" evidence="1">
    <location>
        <begin position="17"/>
        <end position="26"/>
    </location>
</feature>
<accession>A0A9Q0EHT2</accession>
<evidence type="ECO:0000313" key="3">
    <source>
        <dbReference type="Proteomes" id="UP001148018"/>
    </source>
</evidence>
<sequence length="114" mass="13110">MPFNQRTVQPRRLSRLSSRDDGRTPGEDGGGFFVVVDGRRYRKPVLFSSLDEVSCHTMVNVIRQLSDLSRLAGDIFLRIEMETGLVLQRSRRIHARLESLHSEVSKFEPKKVKI</sequence>
<reference evidence="2" key="1">
    <citation type="submission" date="2022-07" db="EMBL/GenBank/DDBJ databases">
        <title>Chromosome-level genome of Muraenolepis orangiensis.</title>
        <authorList>
            <person name="Kim J."/>
        </authorList>
    </citation>
    <scope>NUCLEOTIDE SEQUENCE</scope>
    <source>
        <strain evidence="2">KU_S4_2022</strain>
        <tissue evidence="2">Muscle</tissue>
    </source>
</reference>
<comment type="caution">
    <text evidence="2">The sequence shown here is derived from an EMBL/GenBank/DDBJ whole genome shotgun (WGS) entry which is preliminary data.</text>
</comment>
<name>A0A9Q0EHT2_9TELE</name>